<name>A0A9P0G8B4_9CUCU</name>
<sequence>MREDVSSKIELEIRPHQLIRWLCKCASEYANSSFSSPCYSLEFLITWVFQRAIDLKANCDEYFAPLFDYSQSKFDANFSVLLNSCTTQLSSLCVLNKHVDEKLVSYVYDTDAINEHWTRLELDSIHFEVIRWLVKVGLLPECHPSTYLRPDDSERISAPFPV</sequence>
<dbReference type="AlphaFoldDB" id="A0A9P0G8B4"/>
<dbReference type="OrthoDB" id="6513151at2759"/>
<organism evidence="1 2">
    <name type="scientific">Psylliodes chrysocephalus</name>
    <dbReference type="NCBI Taxonomy" id="3402493"/>
    <lineage>
        <taxon>Eukaryota</taxon>
        <taxon>Metazoa</taxon>
        <taxon>Ecdysozoa</taxon>
        <taxon>Arthropoda</taxon>
        <taxon>Hexapoda</taxon>
        <taxon>Insecta</taxon>
        <taxon>Pterygota</taxon>
        <taxon>Neoptera</taxon>
        <taxon>Endopterygota</taxon>
        <taxon>Coleoptera</taxon>
        <taxon>Polyphaga</taxon>
        <taxon>Cucujiformia</taxon>
        <taxon>Chrysomeloidea</taxon>
        <taxon>Chrysomelidae</taxon>
        <taxon>Galerucinae</taxon>
        <taxon>Alticini</taxon>
        <taxon>Psylliodes</taxon>
    </lineage>
</organism>
<evidence type="ECO:0000313" key="2">
    <source>
        <dbReference type="Proteomes" id="UP001153636"/>
    </source>
</evidence>
<dbReference type="Proteomes" id="UP001153636">
    <property type="component" value="Chromosome 2"/>
</dbReference>
<keyword evidence="2" id="KW-1185">Reference proteome</keyword>
<proteinExistence type="predicted"/>
<evidence type="ECO:0000313" key="1">
    <source>
        <dbReference type="EMBL" id="CAH1105889.1"/>
    </source>
</evidence>
<gene>
    <name evidence="1" type="ORF">PSYICH_LOCUS7814</name>
</gene>
<accession>A0A9P0G8B4</accession>
<protein>
    <submittedName>
        <fullName evidence="1">Uncharacterized protein</fullName>
    </submittedName>
</protein>
<dbReference type="EMBL" id="OV651814">
    <property type="protein sequence ID" value="CAH1105889.1"/>
    <property type="molecule type" value="Genomic_DNA"/>
</dbReference>
<reference evidence="1" key="1">
    <citation type="submission" date="2022-01" db="EMBL/GenBank/DDBJ databases">
        <authorList>
            <person name="King R."/>
        </authorList>
    </citation>
    <scope>NUCLEOTIDE SEQUENCE</scope>
</reference>